<name>A0A6A6W4T7_9PEZI</name>
<dbReference type="Proteomes" id="UP000799437">
    <property type="component" value="Unassembled WGS sequence"/>
</dbReference>
<reference evidence="2" key="1">
    <citation type="journal article" date="2020" name="Stud. Mycol.">
        <title>101 Dothideomycetes genomes: a test case for predicting lifestyles and emergence of pathogens.</title>
        <authorList>
            <person name="Haridas S."/>
            <person name="Albert R."/>
            <person name="Binder M."/>
            <person name="Bloem J."/>
            <person name="Labutti K."/>
            <person name="Salamov A."/>
            <person name="Andreopoulos B."/>
            <person name="Baker S."/>
            <person name="Barry K."/>
            <person name="Bills G."/>
            <person name="Bluhm B."/>
            <person name="Cannon C."/>
            <person name="Castanera R."/>
            <person name="Culley D."/>
            <person name="Daum C."/>
            <person name="Ezra D."/>
            <person name="Gonzalez J."/>
            <person name="Henrissat B."/>
            <person name="Kuo A."/>
            <person name="Liang C."/>
            <person name="Lipzen A."/>
            <person name="Lutzoni F."/>
            <person name="Magnuson J."/>
            <person name="Mondo S."/>
            <person name="Nolan M."/>
            <person name="Ohm R."/>
            <person name="Pangilinan J."/>
            <person name="Park H.-J."/>
            <person name="Ramirez L."/>
            <person name="Alfaro M."/>
            <person name="Sun H."/>
            <person name="Tritt A."/>
            <person name="Yoshinaga Y."/>
            <person name="Zwiers L.-H."/>
            <person name="Turgeon B."/>
            <person name="Goodwin S."/>
            <person name="Spatafora J."/>
            <person name="Crous P."/>
            <person name="Grigoriev I."/>
        </authorList>
    </citation>
    <scope>NUCLEOTIDE SEQUENCE</scope>
    <source>
        <strain evidence="2">CBS 121739</strain>
    </source>
</reference>
<sequence>MAGNEESSTRANRSLLQEHDLRGIGSWIVVFENPPDQQSIDWQSFSPSTVHRIVTAPATPDASSTSVAQDQSVSHLCLQPQQGRQPVTSHNGGPLKETSFNLADDKSTNNDTADTCVHASSVGHAAQSQRSPSLYSFASASMYVNVDHPEPTSRGTEDQQLQHPADPYQSQQYSPPWSLYFRYDTMNAQRAVAQFDRSYNNNNG</sequence>
<dbReference type="GeneID" id="54486638"/>
<dbReference type="AlphaFoldDB" id="A0A6A6W4T7"/>
<protein>
    <submittedName>
        <fullName evidence="2">Uncharacterized protein</fullName>
    </submittedName>
</protein>
<evidence type="ECO:0000313" key="2">
    <source>
        <dbReference type="EMBL" id="KAF2757054.1"/>
    </source>
</evidence>
<gene>
    <name evidence="2" type="ORF">EJ05DRAFT_487044</name>
</gene>
<feature type="region of interest" description="Disordered" evidence="1">
    <location>
        <begin position="81"/>
        <end position="107"/>
    </location>
</feature>
<accession>A0A6A6W4T7</accession>
<feature type="compositionally biased region" description="Polar residues" evidence="1">
    <location>
        <begin position="81"/>
        <end position="91"/>
    </location>
</feature>
<evidence type="ECO:0000313" key="3">
    <source>
        <dbReference type="Proteomes" id="UP000799437"/>
    </source>
</evidence>
<evidence type="ECO:0000256" key="1">
    <source>
        <dbReference type="SAM" id="MobiDB-lite"/>
    </source>
</evidence>
<keyword evidence="3" id="KW-1185">Reference proteome</keyword>
<dbReference type="EMBL" id="ML996574">
    <property type="protein sequence ID" value="KAF2757054.1"/>
    <property type="molecule type" value="Genomic_DNA"/>
</dbReference>
<organism evidence="2 3">
    <name type="scientific">Pseudovirgaria hyperparasitica</name>
    <dbReference type="NCBI Taxonomy" id="470096"/>
    <lineage>
        <taxon>Eukaryota</taxon>
        <taxon>Fungi</taxon>
        <taxon>Dikarya</taxon>
        <taxon>Ascomycota</taxon>
        <taxon>Pezizomycotina</taxon>
        <taxon>Dothideomycetes</taxon>
        <taxon>Dothideomycetes incertae sedis</taxon>
        <taxon>Acrospermales</taxon>
        <taxon>Acrospermaceae</taxon>
        <taxon>Pseudovirgaria</taxon>
    </lineage>
</organism>
<feature type="compositionally biased region" description="Polar residues" evidence="1">
    <location>
        <begin position="158"/>
        <end position="173"/>
    </location>
</feature>
<proteinExistence type="predicted"/>
<dbReference type="RefSeq" id="XP_033599505.1">
    <property type="nucleotide sequence ID" value="XM_033745584.1"/>
</dbReference>
<feature type="region of interest" description="Disordered" evidence="1">
    <location>
        <begin position="146"/>
        <end position="173"/>
    </location>
</feature>
<feature type="compositionally biased region" description="Basic and acidic residues" evidence="1">
    <location>
        <begin position="147"/>
        <end position="157"/>
    </location>
</feature>